<dbReference type="Proteomes" id="UP000008229">
    <property type="component" value="Chromosome"/>
</dbReference>
<dbReference type="InterPro" id="IPR018197">
    <property type="entry name" value="Glycerate_kinase_RE-like"/>
</dbReference>
<dbReference type="eggNOG" id="COG1929">
    <property type="taxonomic scope" value="Bacteria"/>
</dbReference>
<proteinExistence type="inferred from homology"/>
<organism evidence="4 5">
    <name type="scientific">Conexibacter woesei (strain DSM 14684 / CCUG 47730 / CIP 108061 / JCM 11494 / NBRC 100937 / ID131577)</name>
    <dbReference type="NCBI Taxonomy" id="469383"/>
    <lineage>
        <taxon>Bacteria</taxon>
        <taxon>Bacillati</taxon>
        <taxon>Actinomycetota</taxon>
        <taxon>Thermoleophilia</taxon>
        <taxon>Solirubrobacterales</taxon>
        <taxon>Conexibacteraceae</taxon>
        <taxon>Conexibacter</taxon>
    </lineage>
</organism>
<keyword evidence="5" id="KW-1185">Reference proteome</keyword>
<dbReference type="OrthoDB" id="9774290at2"/>
<protein>
    <submittedName>
        <fullName evidence="4">Glycerate kinase</fullName>
    </submittedName>
</protein>
<evidence type="ECO:0000256" key="3">
    <source>
        <dbReference type="ARBA" id="ARBA00022777"/>
    </source>
</evidence>
<evidence type="ECO:0000256" key="1">
    <source>
        <dbReference type="ARBA" id="ARBA00006284"/>
    </source>
</evidence>
<evidence type="ECO:0000313" key="5">
    <source>
        <dbReference type="Proteomes" id="UP000008229"/>
    </source>
</evidence>
<comment type="similarity">
    <text evidence="1">Belongs to the glycerate kinase type-1 family.</text>
</comment>
<dbReference type="GO" id="GO:0031388">
    <property type="term" value="P:organic acid phosphorylation"/>
    <property type="evidence" value="ECO:0007669"/>
    <property type="project" value="InterPro"/>
</dbReference>
<reference evidence="5" key="2">
    <citation type="submission" date="2010-01" db="EMBL/GenBank/DDBJ databases">
        <title>The complete genome of Conexibacter woesei DSM 14684.</title>
        <authorList>
            <consortium name="US DOE Joint Genome Institute (JGI-PGF)"/>
            <person name="Lucas S."/>
            <person name="Copeland A."/>
            <person name="Lapidus A."/>
            <person name="Glavina del Rio T."/>
            <person name="Dalin E."/>
            <person name="Tice H."/>
            <person name="Bruce D."/>
            <person name="Goodwin L."/>
            <person name="Pitluck S."/>
            <person name="Kyrpides N."/>
            <person name="Mavromatis K."/>
            <person name="Ivanova N."/>
            <person name="Mikhailova N."/>
            <person name="Chertkov O."/>
            <person name="Brettin T."/>
            <person name="Detter J.C."/>
            <person name="Han C."/>
            <person name="Larimer F."/>
            <person name="Land M."/>
            <person name="Hauser L."/>
            <person name="Markowitz V."/>
            <person name="Cheng J.-F."/>
            <person name="Hugenholtz P."/>
            <person name="Woyke T."/>
            <person name="Wu D."/>
            <person name="Pukall R."/>
            <person name="Steenblock K."/>
            <person name="Schneider S."/>
            <person name="Klenk H.-P."/>
            <person name="Eisen J.A."/>
        </authorList>
    </citation>
    <scope>NUCLEOTIDE SEQUENCE [LARGE SCALE GENOMIC DNA]</scope>
    <source>
        <strain evidence="5">DSM 14684 / CIP 108061 / JCM 11494 / NBRC 100937 / ID131577</strain>
    </source>
</reference>
<dbReference type="EMBL" id="CP001854">
    <property type="protein sequence ID" value="ADB53969.1"/>
    <property type="molecule type" value="Genomic_DNA"/>
</dbReference>
<dbReference type="KEGG" id="cwo:Cwoe_5564"/>
<dbReference type="HOGENOM" id="CLU_028255_0_0_11"/>
<dbReference type="InterPro" id="IPR004381">
    <property type="entry name" value="Glycerate_kinase"/>
</dbReference>
<keyword evidence="3 4" id="KW-0418">Kinase</keyword>
<dbReference type="STRING" id="469383.Cwoe_5564"/>
<evidence type="ECO:0000256" key="2">
    <source>
        <dbReference type="ARBA" id="ARBA00022679"/>
    </source>
</evidence>
<dbReference type="SUPFAM" id="SSF110738">
    <property type="entry name" value="Glycerate kinase I"/>
    <property type="match status" value="1"/>
</dbReference>
<keyword evidence="2" id="KW-0808">Transferase</keyword>
<gene>
    <name evidence="4" type="ordered locus">Cwoe_5564</name>
</gene>
<dbReference type="Gene3D" id="3.90.1510.10">
    <property type="entry name" value="Glycerate kinase, domain 2"/>
    <property type="match status" value="1"/>
</dbReference>
<name>D3F0N5_CONWI</name>
<dbReference type="Gene3D" id="3.40.50.10350">
    <property type="entry name" value="Glycerate kinase, domain 1"/>
    <property type="match status" value="1"/>
</dbReference>
<reference evidence="4 5" key="1">
    <citation type="journal article" date="2010" name="Stand. Genomic Sci.">
        <title>Complete genome sequence of Conexibacter woesei type strain (ID131577).</title>
        <authorList>
            <person name="Pukall R."/>
            <person name="Lapidus A."/>
            <person name="Glavina Del Rio T."/>
            <person name="Copeland A."/>
            <person name="Tice H."/>
            <person name="Cheng J.-F."/>
            <person name="Lucas S."/>
            <person name="Chen F."/>
            <person name="Nolan M."/>
            <person name="Bruce D."/>
            <person name="Goodwin L."/>
            <person name="Pitluck S."/>
            <person name="Mavromatis K."/>
            <person name="Ivanova N."/>
            <person name="Ovchinnikova G."/>
            <person name="Pati A."/>
            <person name="Chen A."/>
            <person name="Palaniappan K."/>
            <person name="Land M."/>
            <person name="Hauser L."/>
            <person name="Chang Y.-J."/>
            <person name="Jeffries C.D."/>
            <person name="Chain P."/>
            <person name="Meincke L."/>
            <person name="Sims D."/>
            <person name="Brettin T."/>
            <person name="Detter J.C."/>
            <person name="Rohde M."/>
            <person name="Goeker M."/>
            <person name="Bristow J."/>
            <person name="Eisen J.A."/>
            <person name="Markowitz V."/>
            <person name="Kyrpides N.C."/>
            <person name="Klenk H.-P."/>
            <person name="Hugenholtz P."/>
        </authorList>
    </citation>
    <scope>NUCLEOTIDE SEQUENCE [LARGE SCALE GENOMIC DNA]</scope>
    <source>
        <strain evidence="5">DSM 14684 / CIP 108061 / JCM 11494 / NBRC 100937 / ID131577</strain>
    </source>
</reference>
<dbReference type="InterPro" id="IPR018193">
    <property type="entry name" value="Glyc_kinase_flavodox-like_fold"/>
</dbReference>
<dbReference type="PANTHER" id="PTHR21599:SF0">
    <property type="entry name" value="GLYCERATE KINASE"/>
    <property type="match status" value="1"/>
</dbReference>
<dbReference type="GO" id="GO:0008887">
    <property type="term" value="F:glycerate kinase activity"/>
    <property type="evidence" value="ECO:0007669"/>
    <property type="project" value="InterPro"/>
</dbReference>
<dbReference type="InterPro" id="IPR036129">
    <property type="entry name" value="Glycerate_kinase_sf"/>
</dbReference>
<dbReference type="AlphaFoldDB" id="D3F0N5"/>
<sequence length="282" mass="27576">MSASSGAPLLVAPAPFVGTLRAPQVAAALGRGLEAGGWQVDLCPLADGGRGTIEVMLPALGGDAAAVRVGERDVGIALIEDGGTAIVELAAVLGDDGSGEAGSSAAAGELLLAAAETGAEVLLVGAGDVAPRDGGEGAVEAIASGGGLRPRLVVLCDVRTPAHGVNWGASGGGVAGALAEACDARLESGASFVLDQLDGDARMRAAHAVIVGEGRLDLQTLAGKAPGELATRARQSGVPCFAVVGSRTLDAFGGRILDLQAVLEAGDLDAIEAAGRELARLA</sequence>
<dbReference type="PANTHER" id="PTHR21599">
    <property type="entry name" value="GLYCERATE KINASE"/>
    <property type="match status" value="1"/>
</dbReference>
<evidence type="ECO:0000313" key="4">
    <source>
        <dbReference type="EMBL" id="ADB53969.1"/>
    </source>
</evidence>
<accession>D3F0N5</accession>
<dbReference type="RefSeq" id="WP_012937020.1">
    <property type="nucleotide sequence ID" value="NC_013739.1"/>
</dbReference>
<dbReference type="Pfam" id="PF02595">
    <property type="entry name" value="Gly_kinase"/>
    <property type="match status" value="2"/>
</dbReference>